<evidence type="ECO:0000313" key="2">
    <source>
        <dbReference type="EMBL" id="PMD46957.1"/>
    </source>
</evidence>
<feature type="compositionally biased region" description="Basic and acidic residues" evidence="1">
    <location>
        <begin position="126"/>
        <end position="137"/>
    </location>
</feature>
<feature type="region of interest" description="Disordered" evidence="1">
    <location>
        <begin position="160"/>
        <end position="196"/>
    </location>
</feature>
<sequence length="550" mass="61335">MVVTNSQYGPPNGYQNAPQNGYPAPQQNDFQNPPQNDHTNTQNTNTQQPPPNRSNRPTISHQQFTIQGNIAHGYLVPHEEEAKVHTNNTWAKFDGYYNNNSSNNEDLGALVIAAETRSGGAKRRRTKEDSEARHTVEPKTRKRVNFEDMEIKGEPISGRISHKQSIPSQPAFAGFGNSDSTSTSAKPEKKKRATRNSKELKEIFIRKGLGQLDYLVLIDNFTVTITLKELAQMSPDWSRWLRKATTRMNNKKKKPKESSNYEPPSIKEEVLAVTVPLYDVRAIIDITQFTIRISDPSLGETYQNIQSPKFIKSSKHGLILIPTLRDNPFDQLSTISCEPVSDSSSHIRATPTKQTTKQDYTDDETDTNSSTSEEFEESNNSNNSNTSNNYEPANEREKRELPHNIKVSNKPDSEGPREVLKSSTIDSTHRALIPRKVNTLEAAFGASSKVREPSRDGSKLLASGIGGSGQSESRISATSRAPETDIEKTMIIATYKDENTSIKSSATTYSFEIELEDPLNLVPFEGEQPACITNAYTTHSCFEFTIFVAG</sequence>
<name>A0A2J6S867_HYAVF</name>
<reference evidence="2 3" key="1">
    <citation type="submission" date="2016-04" db="EMBL/GenBank/DDBJ databases">
        <title>A degradative enzymes factory behind the ericoid mycorrhizal symbiosis.</title>
        <authorList>
            <consortium name="DOE Joint Genome Institute"/>
            <person name="Martino E."/>
            <person name="Morin E."/>
            <person name="Grelet G."/>
            <person name="Kuo A."/>
            <person name="Kohler A."/>
            <person name="Daghino S."/>
            <person name="Barry K."/>
            <person name="Choi C."/>
            <person name="Cichocki N."/>
            <person name="Clum A."/>
            <person name="Copeland A."/>
            <person name="Hainaut M."/>
            <person name="Haridas S."/>
            <person name="Labutti K."/>
            <person name="Lindquist E."/>
            <person name="Lipzen A."/>
            <person name="Khouja H.-R."/>
            <person name="Murat C."/>
            <person name="Ohm R."/>
            <person name="Olson A."/>
            <person name="Spatafora J."/>
            <person name="Veneault-Fourrey C."/>
            <person name="Henrissat B."/>
            <person name="Grigoriev I."/>
            <person name="Martin F."/>
            <person name="Perotto S."/>
        </authorList>
    </citation>
    <scope>NUCLEOTIDE SEQUENCE [LARGE SCALE GENOMIC DNA]</scope>
    <source>
        <strain evidence="2 3">F</strain>
    </source>
</reference>
<feature type="compositionally biased region" description="Polar residues" evidence="1">
    <location>
        <begin position="335"/>
        <end position="347"/>
    </location>
</feature>
<gene>
    <name evidence="2" type="ORF">L207DRAFT_522425</name>
</gene>
<keyword evidence="3" id="KW-1185">Reference proteome</keyword>
<feature type="compositionally biased region" description="Basic and acidic residues" evidence="1">
    <location>
        <begin position="449"/>
        <end position="458"/>
    </location>
</feature>
<organism evidence="2 3">
    <name type="scientific">Hyaloscypha variabilis (strain UAMH 11265 / GT02V1 / F)</name>
    <name type="common">Meliniomyces variabilis</name>
    <dbReference type="NCBI Taxonomy" id="1149755"/>
    <lineage>
        <taxon>Eukaryota</taxon>
        <taxon>Fungi</taxon>
        <taxon>Dikarya</taxon>
        <taxon>Ascomycota</taxon>
        <taxon>Pezizomycotina</taxon>
        <taxon>Leotiomycetes</taxon>
        <taxon>Helotiales</taxon>
        <taxon>Hyaloscyphaceae</taxon>
        <taxon>Hyaloscypha</taxon>
        <taxon>Hyaloscypha variabilis</taxon>
    </lineage>
</organism>
<dbReference type="Proteomes" id="UP000235786">
    <property type="component" value="Unassembled WGS sequence"/>
</dbReference>
<feature type="compositionally biased region" description="Basic and acidic residues" evidence="1">
    <location>
        <begin position="393"/>
        <end position="420"/>
    </location>
</feature>
<feature type="compositionally biased region" description="Polar residues" evidence="1">
    <location>
        <begin position="1"/>
        <end position="19"/>
    </location>
</feature>
<feature type="compositionally biased region" description="Low complexity" evidence="1">
    <location>
        <begin position="23"/>
        <end position="58"/>
    </location>
</feature>
<dbReference type="OrthoDB" id="3616152at2759"/>
<feature type="region of interest" description="Disordered" evidence="1">
    <location>
        <begin position="118"/>
        <end position="137"/>
    </location>
</feature>
<protein>
    <submittedName>
        <fullName evidence="2">Uncharacterized protein</fullName>
    </submittedName>
</protein>
<proteinExistence type="predicted"/>
<dbReference type="AlphaFoldDB" id="A0A2J6S867"/>
<evidence type="ECO:0000256" key="1">
    <source>
        <dbReference type="SAM" id="MobiDB-lite"/>
    </source>
</evidence>
<feature type="compositionally biased region" description="Polar residues" evidence="1">
    <location>
        <begin position="470"/>
        <end position="481"/>
    </location>
</feature>
<evidence type="ECO:0000313" key="3">
    <source>
        <dbReference type="Proteomes" id="UP000235786"/>
    </source>
</evidence>
<feature type="region of interest" description="Disordered" evidence="1">
    <location>
        <begin position="335"/>
        <end position="427"/>
    </location>
</feature>
<feature type="region of interest" description="Disordered" evidence="1">
    <location>
        <begin position="448"/>
        <end position="482"/>
    </location>
</feature>
<feature type="region of interest" description="Disordered" evidence="1">
    <location>
        <begin position="1"/>
        <end position="58"/>
    </location>
</feature>
<dbReference type="EMBL" id="KZ613938">
    <property type="protein sequence ID" value="PMD46957.1"/>
    <property type="molecule type" value="Genomic_DNA"/>
</dbReference>
<accession>A0A2J6S867</accession>
<feature type="compositionally biased region" description="Low complexity" evidence="1">
    <location>
        <begin position="367"/>
        <end position="389"/>
    </location>
</feature>